<protein>
    <submittedName>
        <fullName evidence="1">Uncharacterized protein</fullName>
    </submittedName>
</protein>
<evidence type="ECO:0000313" key="1">
    <source>
        <dbReference type="EMBL" id="KAK3579657.1"/>
    </source>
</evidence>
<sequence length="129" mass="14231">MIQTITFVETFDVNLVNGSWDSNVGRSTTNTSSEPSKVCCENKAAPSEQQTGNYWTIVSNARGELTTAIDADNAQCIIQSPPGINDVLKKKNLKHSKSPKVDIELEEYLEPIHSDVVEHDDYIHPINSG</sequence>
<name>A0AAE0RU21_9BIVA</name>
<organism evidence="1 2">
    <name type="scientific">Potamilus streckersoni</name>
    <dbReference type="NCBI Taxonomy" id="2493646"/>
    <lineage>
        <taxon>Eukaryota</taxon>
        <taxon>Metazoa</taxon>
        <taxon>Spiralia</taxon>
        <taxon>Lophotrochozoa</taxon>
        <taxon>Mollusca</taxon>
        <taxon>Bivalvia</taxon>
        <taxon>Autobranchia</taxon>
        <taxon>Heteroconchia</taxon>
        <taxon>Palaeoheterodonta</taxon>
        <taxon>Unionida</taxon>
        <taxon>Unionoidea</taxon>
        <taxon>Unionidae</taxon>
        <taxon>Ambleminae</taxon>
        <taxon>Lampsilini</taxon>
        <taxon>Potamilus</taxon>
    </lineage>
</organism>
<comment type="caution">
    <text evidence="1">The sequence shown here is derived from an EMBL/GenBank/DDBJ whole genome shotgun (WGS) entry which is preliminary data.</text>
</comment>
<dbReference type="Proteomes" id="UP001195483">
    <property type="component" value="Unassembled WGS sequence"/>
</dbReference>
<reference evidence="1" key="3">
    <citation type="submission" date="2023-05" db="EMBL/GenBank/DDBJ databases">
        <authorList>
            <person name="Smith C.H."/>
        </authorList>
    </citation>
    <scope>NUCLEOTIDE SEQUENCE</scope>
    <source>
        <strain evidence="1">CHS0354</strain>
        <tissue evidence="1">Mantle</tissue>
    </source>
</reference>
<dbReference type="AlphaFoldDB" id="A0AAE0RU21"/>
<gene>
    <name evidence="1" type="ORF">CHS0354_014893</name>
</gene>
<reference evidence="1" key="2">
    <citation type="journal article" date="2021" name="Genome Biol. Evol.">
        <title>Developing a high-quality reference genome for a parasitic bivalve with doubly uniparental inheritance (Bivalvia: Unionida).</title>
        <authorList>
            <person name="Smith C.H."/>
        </authorList>
    </citation>
    <scope>NUCLEOTIDE SEQUENCE</scope>
    <source>
        <strain evidence="1">CHS0354</strain>
        <tissue evidence="1">Mantle</tissue>
    </source>
</reference>
<reference evidence="1" key="1">
    <citation type="journal article" date="2021" name="Genome Biol. Evol.">
        <title>A High-Quality Reference Genome for a Parasitic Bivalve with Doubly Uniparental Inheritance (Bivalvia: Unionida).</title>
        <authorList>
            <person name="Smith C.H."/>
        </authorList>
    </citation>
    <scope>NUCLEOTIDE SEQUENCE</scope>
    <source>
        <strain evidence="1">CHS0354</strain>
    </source>
</reference>
<keyword evidence="2" id="KW-1185">Reference proteome</keyword>
<proteinExistence type="predicted"/>
<accession>A0AAE0RU21</accession>
<dbReference type="EMBL" id="JAEAOA010000913">
    <property type="protein sequence ID" value="KAK3579657.1"/>
    <property type="molecule type" value="Genomic_DNA"/>
</dbReference>
<evidence type="ECO:0000313" key="2">
    <source>
        <dbReference type="Proteomes" id="UP001195483"/>
    </source>
</evidence>